<keyword evidence="7 8" id="KW-0472">Membrane</keyword>
<feature type="transmembrane region" description="Helical" evidence="8">
    <location>
        <begin position="44"/>
        <end position="65"/>
    </location>
</feature>
<name>A0A917CZS8_9BACL</name>
<feature type="transmembrane region" description="Helical" evidence="8">
    <location>
        <begin position="86"/>
        <end position="109"/>
    </location>
</feature>
<dbReference type="PANTHER" id="PTHR34975:SF2">
    <property type="entry name" value="SPORE GERMINATION PROTEIN A2"/>
    <property type="match status" value="1"/>
</dbReference>
<dbReference type="RefSeq" id="WP_188530961.1">
    <property type="nucleotide sequence ID" value="NZ_BMGR01000006.1"/>
</dbReference>
<keyword evidence="10" id="KW-1185">Reference proteome</keyword>
<evidence type="ECO:0000256" key="2">
    <source>
        <dbReference type="ARBA" id="ARBA00007998"/>
    </source>
</evidence>
<evidence type="ECO:0000256" key="6">
    <source>
        <dbReference type="ARBA" id="ARBA00022989"/>
    </source>
</evidence>
<gene>
    <name evidence="9" type="ORF">GCM10010916_20300</name>
</gene>
<dbReference type="Proteomes" id="UP000644756">
    <property type="component" value="Unassembled WGS sequence"/>
</dbReference>
<keyword evidence="3" id="KW-0813">Transport</keyword>
<dbReference type="InterPro" id="IPR004761">
    <property type="entry name" value="Spore_GerAB"/>
</dbReference>
<dbReference type="AlphaFoldDB" id="A0A917CZS8"/>
<sequence>MKAISLYNKTSAFNGIYIVFLVNRLQMLYFVLLQATFLVYPHMIWAIVAVGALSQINLILVSKCFSSELLLKGYQGYVELFGKQGVRILAGIGLLFLIVKIIVTVLGYMEMVHYFVFPSMDSNWLILSVLLLGYYVAAKGMDNTIRYVSIVFLCTFWMIGLVFPFFFPPIASIYDLFPLVPTSWTFQSWKGVLLIWSSLSGPEYLLVLLPWLGKQQKSLKYLSIGNAISVAEYLLLFIAAILFFGSHYLDKSKFPVKSMIRYLQSPIFERIDILMVSLHIFLVVFAFSIFMLMFYGGLRIVMGRSLQPGKLTGFVISLIALTAVMIILNEWIWKGYTGTNMLLELQIWLGALTYLLVPSFFLLAIKRKERLKL</sequence>
<feature type="transmembrane region" description="Helical" evidence="8">
    <location>
        <begin position="115"/>
        <end position="135"/>
    </location>
</feature>
<protein>
    <submittedName>
        <fullName evidence="9">Uncharacterized protein</fullName>
    </submittedName>
</protein>
<keyword evidence="4" id="KW-0309">Germination</keyword>
<proteinExistence type="inferred from homology"/>
<evidence type="ECO:0000256" key="8">
    <source>
        <dbReference type="SAM" id="Phobius"/>
    </source>
</evidence>
<comment type="similarity">
    <text evidence="2">Belongs to the amino acid-polyamine-organocation (APC) superfamily. Spore germination protein (SGP) (TC 2.A.3.9) family.</text>
</comment>
<evidence type="ECO:0000313" key="9">
    <source>
        <dbReference type="EMBL" id="GGG03160.1"/>
    </source>
</evidence>
<feature type="transmembrane region" description="Helical" evidence="8">
    <location>
        <begin position="147"/>
        <end position="171"/>
    </location>
</feature>
<dbReference type="GO" id="GO:0009847">
    <property type="term" value="P:spore germination"/>
    <property type="evidence" value="ECO:0007669"/>
    <property type="project" value="InterPro"/>
</dbReference>
<evidence type="ECO:0000313" key="10">
    <source>
        <dbReference type="Proteomes" id="UP000644756"/>
    </source>
</evidence>
<reference evidence="9" key="2">
    <citation type="submission" date="2020-09" db="EMBL/GenBank/DDBJ databases">
        <authorList>
            <person name="Sun Q."/>
            <person name="Zhou Y."/>
        </authorList>
    </citation>
    <scope>NUCLEOTIDE SEQUENCE</scope>
    <source>
        <strain evidence="9">CGMCC 1.12987</strain>
    </source>
</reference>
<feature type="transmembrane region" description="Helical" evidence="8">
    <location>
        <begin position="224"/>
        <end position="249"/>
    </location>
</feature>
<dbReference type="Pfam" id="PF03845">
    <property type="entry name" value="Spore_permease"/>
    <property type="match status" value="1"/>
</dbReference>
<feature type="transmembrane region" description="Helical" evidence="8">
    <location>
        <begin position="12"/>
        <end position="32"/>
    </location>
</feature>
<comment type="caution">
    <text evidence="9">The sequence shown here is derived from an EMBL/GenBank/DDBJ whole genome shotgun (WGS) entry which is preliminary data.</text>
</comment>
<evidence type="ECO:0000256" key="3">
    <source>
        <dbReference type="ARBA" id="ARBA00022448"/>
    </source>
</evidence>
<dbReference type="PANTHER" id="PTHR34975">
    <property type="entry name" value="SPORE GERMINATION PROTEIN A2"/>
    <property type="match status" value="1"/>
</dbReference>
<feature type="transmembrane region" description="Helical" evidence="8">
    <location>
        <begin position="191"/>
        <end position="212"/>
    </location>
</feature>
<evidence type="ECO:0000256" key="5">
    <source>
        <dbReference type="ARBA" id="ARBA00022692"/>
    </source>
</evidence>
<evidence type="ECO:0000256" key="1">
    <source>
        <dbReference type="ARBA" id="ARBA00004141"/>
    </source>
</evidence>
<accession>A0A917CZS8</accession>
<reference evidence="9" key="1">
    <citation type="journal article" date="2014" name="Int. J. Syst. Evol. Microbiol.">
        <title>Complete genome sequence of Corynebacterium casei LMG S-19264T (=DSM 44701T), isolated from a smear-ripened cheese.</title>
        <authorList>
            <consortium name="US DOE Joint Genome Institute (JGI-PGF)"/>
            <person name="Walter F."/>
            <person name="Albersmeier A."/>
            <person name="Kalinowski J."/>
            <person name="Ruckert C."/>
        </authorList>
    </citation>
    <scope>NUCLEOTIDE SEQUENCE</scope>
    <source>
        <strain evidence="9">CGMCC 1.12987</strain>
    </source>
</reference>
<comment type="subcellular location">
    <subcellularLocation>
        <location evidence="1">Membrane</location>
        <topology evidence="1">Multi-pass membrane protein</topology>
    </subcellularLocation>
</comment>
<evidence type="ECO:0000256" key="4">
    <source>
        <dbReference type="ARBA" id="ARBA00022544"/>
    </source>
</evidence>
<keyword evidence="5 8" id="KW-0812">Transmembrane</keyword>
<organism evidence="9 10">
    <name type="scientific">Paenibacillus abyssi</name>
    <dbReference type="NCBI Taxonomy" id="1340531"/>
    <lineage>
        <taxon>Bacteria</taxon>
        <taxon>Bacillati</taxon>
        <taxon>Bacillota</taxon>
        <taxon>Bacilli</taxon>
        <taxon>Bacillales</taxon>
        <taxon>Paenibacillaceae</taxon>
        <taxon>Paenibacillus</taxon>
    </lineage>
</organism>
<dbReference type="GO" id="GO:0016020">
    <property type="term" value="C:membrane"/>
    <property type="evidence" value="ECO:0007669"/>
    <property type="project" value="UniProtKB-SubCell"/>
</dbReference>
<evidence type="ECO:0000256" key="7">
    <source>
        <dbReference type="ARBA" id="ARBA00023136"/>
    </source>
</evidence>
<keyword evidence="6 8" id="KW-1133">Transmembrane helix</keyword>
<feature type="transmembrane region" description="Helical" evidence="8">
    <location>
        <begin position="273"/>
        <end position="298"/>
    </location>
</feature>
<dbReference type="EMBL" id="BMGR01000006">
    <property type="protein sequence ID" value="GGG03160.1"/>
    <property type="molecule type" value="Genomic_DNA"/>
</dbReference>
<feature type="transmembrane region" description="Helical" evidence="8">
    <location>
        <begin position="310"/>
        <end position="333"/>
    </location>
</feature>
<feature type="transmembrane region" description="Helical" evidence="8">
    <location>
        <begin position="345"/>
        <end position="365"/>
    </location>
</feature>